<evidence type="ECO:0000256" key="2">
    <source>
        <dbReference type="ARBA" id="ARBA00022679"/>
    </source>
</evidence>
<name>A0A849KML5_9HYPH</name>
<keyword evidence="6" id="KW-1185">Reference proteome</keyword>
<reference evidence="5 6" key="1">
    <citation type="submission" date="2020-05" db="EMBL/GenBank/DDBJ databases">
        <title>Draft Genome Sequence of Ochrobactrum soli Isolated from Stable Fly Gut.</title>
        <authorList>
            <person name="Pileggi M.T."/>
            <person name="Vazhakkala L.J."/>
            <person name="Wong C.N."/>
        </authorList>
    </citation>
    <scope>NUCLEOTIDE SEQUENCE [LARGE SCALE GENOMIC DNA]</scope>
    <source>
        <strain evidence="5 6">MTP-C0764</strain>
    </source>
</reference>
<sequence length="297" mass="31764">MNNDVFITCAVTGAGDNFKKNPNVPITPESIANDVLAVAEAGAAIAHIHVRDPETGVGSRRTDLYKTVIELVREKNKDIIINTTAGMGGDLTFGKDDPYAFVAEESDLVSQRERLVHVDALRPDICTLDCGSYNVGPGNLVYISTSDQIRQGAEMIKAFGVKPELEVFDLGHMQLAMDLLDKGYFHGSAMVQFCLGVNYGAPATTSAMKAFADMAQGKDVIWSAFGVGRMQLPMVAQAVLLGGNVRVGLEDNIWLKKGELATNVALVDRAQTIIEAMGAKVMSSSATRDRLGLKAGA</sequence>
<keyword evidence="3" id="KW-0479">Metal-binding</keyword>
<dbReference type="EMBL" id="JABFCY010000017">
    <property type="protein sequence ID" value="NNU62931.1"/>
    <property type="molecule type" value="Genomic_DNA"/>
</dbReference>
<evidence type="ECO:0000256" key="1">
    <source>
        <dbReference type="ARBA" id="ARBA00001947"/>
    </source>
</evidence>
<accession>A0A849KML5</accession>
<dbReference type="Pfam" id="PF05853">
    <property type="entry name" value="BKACE"/>
    <property type="match status" value="1"/>
</dbReference>
<dbReference type="PANTHER" id="PTHR37418">
    <property type="entry name" value="3-KETO-5-AMINOHEXANOATE CLEAVAGE ENZYME-RELATED"/>
    <property type="match status" value="1"/>
</dbReference>
<gene>
    <name evidence="5" type="ORF">HKX02_22110</name>
</gene>
<protein>
    <submittedName>
        <fullName evidence="5">3-keto-5-aminohexanoate cleavage protein</fullName>
    </submittedName>
</protein>
<dbReference type="AlphaFoldDB" id="A0A849KML5"/>
<keyword evidence="2" id="KW-0808">Transferase</keyword>
<dbReference type="InterPro" id="IPR013785">
    <property type="entry name" value="Aldolase_TIM"/>
</dbReference>
<proteinExistence type="predicted"/>
<organism evidence="5 6">
    <name type="scientific">Ochrobactrum soli</name>
    <dbReference type="NCBI Taxonomy" id="2448455"/>
    <lineage>
        <taxon>Bacteria</taxon>
        <taxon>Pseudomonadati</taxon>
        <taxon>Pseudomonadota</taxon>
        <taxon>Alphaproteobacteria</taxon>
        <taxon>Hyphomicrobiales</taxon>
        <taxon>Brucellaceae</taxon>
        <taxon>Brucella/Ochrobactrum group</taxon>
        <taxon>Ochrobactrum</taxon>
    </lineage>
</organism>
<dbReference type="GO" id="GO:0046872">
    <property type="term" value="F:metal ion binding"/>
    <property type="evidence" value="ECO:0007669"/>
    <property type="project" value="UniProtKB-KW"/>
</dbReference>
<evidence type="ECO:0000256" key="4">
    <source>
        <dbReference type="ARBA" id="ARBA00022833"/>
    </source>
</evidence>
<dbReference type="Gene3D" id="3.20.20.70">
    <property type="entry name" value="Aldolase class I"/>
    <property type="match status" value="1"/>
</dbReference>
<evidence type="ECO:0000256" key="3">
    <source>
        <dbReference type="ARBA" id="ARBA00022723"/>
    </source>
</evidence>
<dbReference type="RefSeq" id="WP_171319335.1">
    <property type="nucleotide sequence ID" value="NZ_JABFCY010000017.1"/>
</dbReference>
<evidence type="ECO:0000313" key="5">
    <source>
        <dbReference type="EMBL" id="NNU62931.1"/>
    </source>
</evidence>
<dbReference type="GO" id="GO:0043720">
    <property type="term" value="F:3-keto-5-aminohexanoate cleavage activity"/>
    <property type="evidence" value="ECO:0007669"/>
    <property type="project" value="InterPro"/>
</dbReference>
<comment type="caution">
    <text evidence="5">The sequence shown here is derived from an EMBL/GenBank/DDBJ whole genome shotgun (WGS) entry which is preliminary data.</text>
</comment>
<evidence type="ECO:0000313" key="6">
    <source>
        <dbReference type="Proteomes" id="UP000574931"/>
    </source>
</evidence>
<comment type="cofactor">
    <cofactor evidence="1">
        <name>Zn(2+)</name>
        <dbReference type="ChEBI" id="CHEBI:29105"/>
    </cofactor>
</comment>
<dbReference type="InterPro" id="IPR008567">
    <property type="entry name" value="BKACE"/>
</dbReference>
<keyword evidence="4" id="KW-0862">Zinc</keyword>
<dbReference type="PANTHER" id="PTHR37418:SF2">
    <property type="entry name" value="3-KETO-5-AMINOHEXANOATE CLEAVAGE ENZYME"/>
    <property type="match status" value="1"/>
</dbReference>
<dbReference type="Proteomes" id="UP000574931">
    <property type="component" value="Unassembled WGS sequence"/>
</dbReference>